<dbReference type="PANTHER" id="PTHR23513:SF6">
    <property type="entry name" value="MAJOR FACILITATOR SUPERFAMILY ASSOCIATED DOMAIN-CONTAINING PROTEIN"/>
    <property type="match status" value="1"/>
</dbReference>
<dbReference type="EMBL" id="VIVQ01000001">
    <property type="protein sequence ID" value="TWE12081.1"/>
    <property type="molecule type" value="Genomic_DNA"/>
</dbReference>
<dbReference type="Pfam" id="PF07690">
    <property type="entry name" value="MFS_1"/>
    <property type="match status" value="1"/>
</dbReference>
<dbReference type="CDD" id="cd06173">
    <property type="entry name" value="MFS_MefA_like"/>
    <property type="match status" value="1"/>
</dbReference>
<dbReference type="PROSITE" id="PS50850">
    <property type="entry name" value="MFS"/>
    <property type="match status" value="1"/>
</dbReference>
<dbReference type="GO" id="GO:0022857">
    <property type="term" value="F:transmembrane transporter activity"/>
    <property type="evidence" value="ECO:0007669"/>
    <property type="project" value="InterPro"/>
</dbReference>
<evidence type="ECO:0000256" key="4">
    <source>
        <dbReference type="ARBA" id="ARBA00022989"/>
    </source>
</evidence>
<reference evidence="8 9" key="1">
    <citation type="submission" date="2019-06" db="EMBL/GenBank/DDBJ databases">
        <title>Sequencing the genomes of 1000 actinobacteria strains.</title>
        <authorList>
            <person name="Klenk H.-P."/>
        </authorList>
    </citation>
    <scope>NUCLEOTIDE SEQUENCE [LARGE SCALE GENOMIC DNA]</scope>
    <source>
        <strain evidence="8 9">DSM 19560</strain>
    </source>
</reference>
<proteinExistence type="predicted"/>
<protein>
    <submittedName>
        <fullName evidence="8">Putative MFS family arabinose efflux permease</fullName>
    </submittedName>
</protein>
<evidence type="ECO:0000313" key="8">
    <source>
        <dbReference type="EMBL" id="TWE12081.1"/>
    </source>
</evidence>
<feature type="transmembrane region" description="Helical" evidence="6">
    <location>
        <begin position="228"/>
        <end position="251"/>
    </location>
</feature>
<dbReference type="PANTHER" id="PTHR23513">
    <property type="entry name" value="INTEGRAL MEMBRANE EFFLUX PROTEIN-RELATED"/>
    <property type="match status" value="1"/>
</dbReference>
<evidence type="ECO:0000256" key="3">
    <source>
        <dbReference type="ARBA" id="ARBA00022692"/>
    </source>
</evidence>
<dbReference type="InterPro" id="IPR036259">
    <property type="entry name" value="MFS_trans_sf"/>
</dbReference>
<feature type="transmembrane region" description="Helical" evidence="6">
    <location>
        <begin position="50"/>
        <end position="70"/>
    </location>
</feature>
<feature type="transmembrane region" description="Helical" evidence="6">
    <location>
        <begin position="285"/>
        <end position="308"/>
    </location>
</feature>
<name>A0A561E904_9MICO</name>
<feature type="domain" description="Major facilitator superfamily (MFS) profile" evidence="7">
    <location>
        <begin position="16"/>
        <end position="402"/>
    </location>
</feature>
<dbReference type="Gene3D" id="1.20.1250.20">
    <property type="entry name" value="MFS general substrate transporter like domains"/>
    <property type="match status" value="1"/>
</dbReference>
<feature type="transmembrane region" description="Helical" evidence="6">
    <location>
        <begin position="380"/>
        <end position="400"/>
    </location>
</feature>
<evidence type="ECO:0000256" key="2">
    <source>
        <dbReference type="ARBA" id="ARBA00022475"/>
    </source>
</evidence>
<feature type="transmembrane region" description="Helical" evidence="6">
    <location>
        <begin position="17"/>
        <end position="44"/>
    </location>
</feature>
<dbReference type="InterPro" id="IPR011701">
    <property type="entry name" value="MFS"/>
</dbReference>
<dbReference type="AlphaFoldDB" id="A0A561E904"/>
<feature type="transmembrane region" description="Helical" evidence="6">
    <location>
        <begin position="82"/>
        <end position="102"/>
    </location>
</feature>
<feature type="transmembrane region" description="Helical" evidence="6">
    <location>
        <begin position="108"/>
        <end position="125"/>
    </location>
</feature>
<feature type="transmembrane region" description="Helical" evidence="6">
    <location>
        <begin position="348"/>
        <end position="374"/>
    </location>
</feature>
<feature type="transmembrane region" description="Helical" evidence="6">
    <location>
        <begin position="314"/>
        <end position="336"/>
    </location>
</feature>
<comment type="caution">
    <text evidence="8">The sequence shown here is derived from an EMBL/GenBank/DDBJ whole genome shotgun (WGS) entry which is preliminary data.</text>
</comment>
<keyword evidence="3 6" id="KW-0812">Transmembrane</keyword>
<dbReference type="InterPro" id="IPR020846">
    <property type="entry name" value="MFS_dom"/>
</dbReference>
<evidence type="ECO:0000313" key="9">
    <source>
        <dbReference type="Proteomes" id="UP000318297"/>
    </source>
</evidence>
<accession>A0A561E904</accession>
<evidence type="ECO:0000256" key="5">
    <source>
        <dbReference type="ARBA" id="ARBA00023136"/>
    </source>
</evidence>
<keyword evidence="4 6" id="KW-1133">Transmembrane helix</keyword>
<dbReference type="RefSeq" id="WP_170226370.1">
    <property type="nucleotide sequence ID" value="NZ_VIVQ01000001.1"/>
</dbReference>
<gene>
    <name evidence="8" type="ORF">BKA23_0877</name>
</gene>
<dbReference type="GO" id="GO:0005886">
    <property type="term" value="C:plasma membrane"/>
    <property type="evidence" value="ECO:0007669"/>
    <property type="project" value="UniProtKB-SubCell"/>
</dbReference>
<feature type="transmembrane region" description="Helical" evidence="6">
    <location>
        <begin position="257"/>
        <end position="278"/>
    </location>
</feature>
<evidence type="ECO:0000259" key="7">
    <source>
        <dbReference type="PROSITE" id="PS50850"/>
    </source>
</evidence>
<organism evidence="8 9">
    <name type="scientific">Rudaeicoccus suwonensis</name>
    <dbReference type="NCBI Taxonomy" id="657409"/>
    <lineage>
        <taxon>Bacteria</taxon>
        <taxon>Bacillati</taxon>
        <taxon>Actinomycetota</taxon>
        <taxon>Actinomycetes</taxon>
        <taxon>Micrococcales</taxon>
        <taxon>Dermacoccaceae</taxon>
        <taxon>Rudaeicoccus</taxon>
    </lineage>
</organism>
<keyword evidence="9" id="KW-1185">Reference proteome</keyword>
<dbReference type="Proteomes" id="UP000318297">
    <property type="component" value="Unassembled WGS sequence"/>
</dbReference>
<comment type="subcellular location">
    <subcellularLocation>
        <location evidence="1">Cell membrane</location>
        <topology evidence="1">Multi-pass membrane protein</topology>
    </subcellularLocation>
</comment>
<keyword evidence="5 6" id="KW-0472">Membrane</keyword>
<sequence length="413" mass="42427">MGEAPSQQPALRHNRDYLLLMTGGVVNSLGSRMSVLAFPLITLAETHSPFAVGLVSGTSMVAMVLIGLPAGALVDRWDRKRVMVVAASCACVAYASVAIVALAGRITVPHLMVAAACSGVVSMFYNPAEAVAIKKVVRGEDLSRAAANNEARSAASGLIGPPLAGVLFSIARGLPMLVDAVTYAVAASCAALVRTPLPAAPKHDREALLPSIRTGLRFLFGHPMLRPLTILAAVCNFAGLGLVVSVTITMQQRGTRAVWIGAVTAAMSLSMLAGSMLAGRISARFTVGALMVAVPLVGAVGFLGMVFFHAPVALMALMVVATFLLAPLSASITTVITTQTPEAKLGRVMSADGVLSMVLAALAPAVMGLLIGSIGGRSAMLIFVVLLTLSGALALAFPVLRRMPKAPELTSVG</sequence>
<dbReference type="SUPFAM" id="SSF103473">
    <property type="entry name" value="MFS general substrate transporter"/>
    <property type="match status" value="1"/>
</dbReference>
<evidence type="ECO:0000256" key="1">
    <source>
        <dbReference type="ARBA" id="ARBA00004651"/>
    </source>
</evidence>
<evidence type="ECO:0000256" key="6">
    <source>
        <dbReference type="SAM" id="Phobius"/>
    </source>
</evidence>
<keyword evidence="2" id="KW-1003">Cell membrane</keyword>